<evidence type="ECO:0000313" key="4">
    <source>
        <dbReference type="Proteomes" id="UP000324748"/>
    </source>
</evidence>
<dbReference type="EMBL" id="VDEP01000471">
    <property type="protein sequence ID" value="KAA1076055.1"/>
    <property type="molecule type" value="Genomic_DNA"/>
</dbReference>
<comment type="caution">
    <text evidence="3">The sequence shown here is derived from an EMBL/GenBank/DDBJ whole genome shotgun (WGS) entry which is preliminary data.</text>
</comment>
<feature type="compositionally biased region" description="Basic and acidic residues" evidence="1">
    <location>
        <begin position="37"/>
        <end position="51"/>
    </location>
</feature>
<evidence type="ECO:0000256" key="1">
    <source>
        <dbReference type="SAM" id="MobiDB-lite"/>
    </source>
</evidence>
<reference evidence="4 5" key="1">
    <citation type="submission" date="2019-05" db="EMBL/GenBank/DDBJ databases">
        <title>Emergence of the Ug99 lineage of the wheat stem rust pathogen through somatic hybridization.</title>
        <authorList>
            <person name="Li F."/>
            <person name="Upadhyaya N.M."/>
            <person name="Sperschneider J."/>
            <person name="Matny O."/>
            <person name="Nguyen-Phuc H."/>
            <person name="Mago R."/>
            <person name="Raley C."/>
            <person name="Miller M.E."/>
            <person name="Silverstein K.A.T."/>
            <person name="Henningsen E."/>
            <person name="Hirsch C.D."/>
            <person name="Visser B."/>
            <person name="Pretorius Z.A."/>
            <person name="Steffenson B.J."/>
            <person name="Schwessinger B."/>
            <person name="Dodds P.N."/>
            <person name="Figueroa M."/>
        </authorList>
    </citation>
    <scope>NUCLEOTIDE SEQUENCE [LARGE SCALE GENOMIC DNA]</scope>
    <source>
        <strain evidence="3">21-0</strain>
        <strain evidence="2 5">Ug99</strain>
    </source>
</reference>
<protein>
    <submittedName>
        <fullName evidence="3">Uncharacterized protein</fullName>
    </submittedName>
</protein>
<dbReference type="EMBL" id="VSWC01000092">
    <property type="protein sequence ID" value="KAA1091419.1"/>
    <property type="molecule type" value="Genomic_DNA"/>
</dbReference>
<gene>
    <name evidence="3" type="ORF">PGT21_033348</name>
    <name evidence="2" type="ORF">PGTUg99_034842</name>
</gene>
<dbReference type="OrthoDB" id="10522769at2759"/>
<feature type="compositionally biased region" description="Polar residues" evidence="1">
    <location>
        <begin position="75"/>
        <end position="86"/>
    </location>
</feature>
<evidence type="ECO:0000313" key="3">
    <source>
        <dbReference type="EMBL" id="KAA1091419.1"/>
    </source>
</evidence>
<feature type="region of interest" description="Disordered" evidence="1">
    <location>
        <begin position="251"/>
        <end position="275"/>
    </location>
</feature>
<organism evidence="3 4">
    <name type="scientific">Puccinia graminis f. sp. tritici</name>
    <dbReference type="NCBI Taxonomy" id="56615"/>
    <lineage>
        <taxon>Eukaryota</taxon>
        <taxon>Fungi</taxon>
        <taxon>Dikarya</taxon>
        <taxon>Basidiomycota</taxon>
        <taxon>Pucciniomycotina</taxon>
        <taxon>Pucciniomycetes</taxon>
        <taxon>Pucciniales</taxon>
        <taxon>Pucciniaceae</taxon>
        <taxon>Puccinia</taxon>
    </lineage>
</organism>
<dbReference type="Proteomes" id="UP000324748">
    <property type="component" value="Unassembled WGS sequence"/>
</dbReference>
<evidence type="ECO:0000313" key="2">
    <source>
        <dbReference type="EMBL" id="KAA1076055.1"/>
    </source>
</evidence>
<feature type="compositionally biased region" description="Low complexity" evidence="1">
    <location>
        <begin position="57"/>
        <end position="67"/>
    </location>
</feature>
<dbReference type="Proteomes" id="UP000325313">
    <property type="component" value="Unassembled WGS sequence"/>
</dbReference>
<evidence type="ECO:0000313" key="5">
    <source>
        <dbReference type="Proteomes" id="UP000325313"/>
    </source>
</evidence>
<sequence>MHHSDPETNSQSSALISPGRPSAPNEFARNFLGDSLGTRDHHSPIISDQEKASTQGPSTLLSLSSDLPTDHLSTEMNNTPVQSNQAMDTTKLRPTLQLLDNHPSAINRGKELRIDSPGISVQQPTIHDNIIAVPSTILSLGIPRGPVEAAEKLISQTPPINTPEAHNKITVENSNFHPNPTHSSEAVDPFELRVGNQHAQKWPLLKEKEKMMTQPTLNLLPSASTSNSEGLTPSQKYLKYNKISGSNYSNQPSSITLKHAEAGPSSDHLQLTPEKKRKMSDYLTGSSPYQRSLIEQSNPIGYQRLTIPLTQQEDMKITDIFVFDEEVFKHKQYNSKKYEAKVNKIISKIRSLHSDDHQLKIPNRKPRDVALFFQSLGRSGGHDVQMKIQMMKHNPSLSQTEIISKLRLISRNERRDLIRTALGHLEPHKTLWFRFWKERTGINFGKLIPSQVPGSNRLSVEYTARDLALLIFQIDTIGTVLCENDLANLEKIQDYGARLLQEAESLIGDQIKSNLIERSKVEYSNDRYNTMRDPEESVRWVWFWMKQFLEGSKEVQLKKIFFQRTENQINELAKGFCTDVFIYSIENLNTRLANYYTQIELGKVPKKLKLAL</sequence>
<feature type="region of interest" description="Disordered" evidence="1">
    <location>
        <begin position="1"/>
        <end position="86"/>
    </location>
</feature>
<name>A0A5B0NUB1_PUCGR</name>
<proteinExistence type="predicted"/>
<dbReference type="AlphaFoldDB" id="A0A5B0NUB1"/>
<accession>A0A5B0NUB1</accession>
<keyword evidence="4" id="KW-1185">Reference proteome</keyword>